<proteinExistence type="predicted"/>
<evidence type="ECO:0000313" key="2">
    <source>
        <dbReference type="Proteomes" id="UP000789525"/>
    </source>
</evidence>
<organism evidence="1 2">
    <name type="scientific">Acaulospora colombiana</name>
    <dbReference type="NCBI Taxonomy" id="27376"/>
    <lineage>
        <taxon>Eukaryota</taxon>
        <taxon>Fungi</taxon>
        <taxon>Fungi incertae sedis</taxon>
        <taxon>Mucoromycota</taxon>
        <taxon>Glomeromycotina</taxon>
        <taxon>Glomeromycetes</taxon>
        <taxon>Diversisporales</taxon>
        <taxon>Acaulosporaceae</taxon>
        <taxon>Acaulospora</taxon>
    </lineage>
</organism>
<feature type="non-terminal residue" evidence="1">
    <location>
        <position position="113"/>
    </location>
</feature>
<protein>
    <submittedName>
        <fullName evidence="1">3624_t:CDS:1</fullName>
    </submittedName>
</protein>
<evidence type="ECO:0000313" key="1">
    <source>
        <dbReference type="EMBL" id="CAG8679967.1"/>
    </source>
</evidence>
<sequence length="113" mass="12408">MAAAVASESTTQLARLGLSEQEFKRKTELMRLYLQDNSGATSFDEFCKRQPAELPEPQKPPPIPKPTVTEAPKNTSNVQQKSFNPAPAYPPMAVPLPPGSLNPQMFGMMTPHQ</sequence>
<dbReference type="Proteomes" id="UP000789525">
    <property type="component" value="Unassembled WGS sequence"/>
</dbReference>
<gene>
    <name evidence="1" type="ORF">ACOLOM_LOCUS9294</name>
</gene>
<comment type="caution">
    <text evidence="1">The sequence shown here is derived from an EMBL/GenBank/DDBJ whole genome shotgun (WGS) entry which is preliminary data.</text>
</comment>
<dbReference type="EMBL" id="CAJVPT010026572">
    <property type="protein sequence ID" value="CAG8679967.1"/>
    <property type="molecule type" value="Genomic_DNA"/>
</dbReference>
<accession>A0ACA9NYC8</accession>
<name>A0ACA9NYC8_9GLOM</name>
<reference evidence="1" key="1">
    <citation type="submission" date="2021-06" db="EMBL/GenBank/DDBJ databases">
        <authorList>
            <person name="Kallberg Y."/>
            <person name="Tangrot J."/>
            <person name="Rosling A."/>
        </authorList>
    </citation>
    <scope>NUCLEOTIDE SEQUENCE</scope>
    <source>
        <strain evidence="1">CL356</strain>
    </source>
</reference>
<keyword evidence="2" id="KW-1185">Reference proteome</keyword>